<evidence type="ECO:0000256" key="4">
    <source>
        <dbReference type="ARBA" id="ARBA00022679"/>
    </source>
</evidence>
<dbReference type="SUPFAM" id="SSF53448">
    <property type="entry name" value="Nucleotide-diphospho-sugar transferases"/>
    <property type="match status" value="1"/>
</dbReference>
<comment type="catalytic activity">
    <reaction evidence="6">
        <text>N-acetyl-alpha-D-glucosamine 1-phosphate + UTP + H(+) = UDP-N-acetyl-alpha-D-glucosamine + diphosphate</text>
        <dbReference type="Rhea" id="RHEA:13509"/>
        <dbReference type="ChEBI" id="CHEBI:15378"/>
        <dbReference type="ChEBI" id="CHEBI:33019"/>
        <dbReference type="ChEBI" id="CHEBI:46398"/>
        <dbReference type="ChEBI" id="CHEBI:57705"/>
        <dbReference type="ChEBI" id="CHEBI:57776"/>
        <dbReference type="EC" id="2.7.7.23"/>
    </reaction>
</comment>
<dbReference type="CDD" id="cd04193">
    <property type="entry name" value="UDPGlcNAc_PPase"/>
    <property type="match status" value="1"/>
</dbReference>
<name>A0ABY6KBB7_9ARAC</name>
<dbReference type="InterPro" id="IPR039741">
    <property type="entry name" value="UDP-sugar_pyrophosphorylase"/>
</dbReference>
<keyword evidence="4" id="KW-0808">Transferase</keyword>
<proteinExistence type="inferred from homology"/>
<evidence type="ECO:0000256" key="1">
    <source>
        <dbReference type="ARBA" id="ARBA00005208"/>
    </source>
</evidence>
<comment type="pathway">
    <text evidence="1">Nucleotide-sugar biosynthesis; UDP-N-acetyl-alpha-D-glucosamine biosynthesis; UDP-N-acetyl-alpha-D-glucosamine from N-acetyl-alpha-D-glucosamine 1-phosphate: step 1/1.</text>
</comment>
<keyword evidence="8" id="KW-1185">Reference proteome</keyword>
<dbReference type="Gene3D" id="3.90.550.10">
    <property type="entry name" value="Spore Coat Polysaccharide Biosynthesis Protein SpsA, Chain A"/>
    <property type="match status" value="1"/>
</dbReference>
<evidence type="ECO:0000256" key="6">
    <source>
        <dbReference type="ARBA" id="ARBA00048493"/>
    </source>
</evidence>
<evidence type="ECO:0000313" key="8">
    <source>
        <dbReference type="Proteomes" id="UP001235939"/>
    </source>
</evidence>
<dbReference type="InterPro" id="IPR002618">
    <property type="entry name" value="UDPGP_fam"/>
</dbReference>
<dbReference type="InterPro" id="IPR029044">
    <property type="entry name" value="Nucleotide-diphossugar_trans"/>
</dbReference>
<reference evidence="7 8" key="1">
    <citation type="submission" date="2022-01" db="EMBL/GenBank/DDBJ databases">
        <title>A chromosomal length assembly of Cordylochernes scorpioides.</title>
        <authorList>
            <person name="Zeh D."/>
            <person name="Zeh J."/>
        </authorList>
    </citation>
    <scope>NUCLEOTIDE SEQUENCE [LARGE SCALE GENOMIC DNA]</scope>
    <source>
        <strain evidence="7">IN4F17</strain>
        <tissue evidence="7">Whole Body</tissue>
    </source>
</reference>
<organism evidence="7 8">
    <name type="scientific">Cordylochernes scorpioides</name>
    <dbReference type="NCBI Taxonomy" id="51811"/>
    <lineage>
        <taxon>Eukaryota</taxon>
        <taxon>Metazoa</taxon>
        <taxon>Ecdysozoa</taxon>
        <taxon>Arthropoda</taxon>
        <taxon>Chelicerata</taxon>
        <taxon>Arachnida</taxon>
        <taxon>Pseudoscorpiones</taxon>
        <taxon>Cheliferoidea</taxon>
        <taxon>Chernetidae</taxon>
        <taxon>Cordylochernes</taxon>
    </lineage>
</organism>
<dbReference type="EMBL" id="CP092865">
    <property type="protein sequence ID" value="UYV66010.1"/>
    <property type="molecule type" value="Genomic_DNA"/>
</dbReference>
<dbReference type="Proteomes" id="UP001235939">
    <property type="component" value="Chromosome 03"/>
</dbReference>
<keyword evidence="5" id="KW-0548">Nucleotidyltransferase</keyword>
<sequence>MLEDDKHTGRPSSSKTPESIEKVREFVANNRSAFLRMMAEVLHINKETIRTILHEDLGLLKTAADQSIQNDLTRMDKSKLYSHYKDIHISFMTEGYLLGDFPFPVVRLLAQVRILSSFFRENHTKMLCSEDPICTFRNSKLKNEITHYIFDCYALKEERRTLMLKTGQLCASLPSLIDNITQNKYIATAFYGFHKSASMYEELCDLLEKHQQQHLLRFWEQLSEQERTALYKDLKSINYEKMQRLHQTYYKKTNNHVEGKVVLEPIPEDLYDGVRNTSPEQLAKYWKTGLEAIRAGKVAALLLAGGQGTRLGVPYPKGMYNVSLLSGKTLYQLQAERILRLQHLSNSIITWYIMTSEHTKDSTVAFLKKNDYFGIDPDNICIFEQNMIPCLDYNGKMLLDTKYRVARAPDGNGGLYDVLASEGIIADMKQRGIEHVHVYCVDNILVRIADPWFLGYCISKKANCGAKVVKKQLPDEAVGVVCKVNNKFKVVEYSELPTEYAEKVLPDSGDLVFRAGNICNHYFNVDFLEEMSRGIELQHHVAIKKIPYLDQDGNYIKPADKNGIKLEKFVFDVFEYSDYMEVPQVNHMNVSIAPRFERMKQQMPSSTGSSTLSKPPAVVKEEILFYLIGWDSHRYVVVDITRFLSGIWGSVNAVLERRH</sequence>
<evidence type="ECO:0000256" key="5">
    <source>
        <dbReference type="ARBA" id="ARBA00022695"/>
    </source>
</evidence>
<gene>
    <name evidence="7" type="ORF">LAZ67_3006174</name>
</gene>
<accession>A0ABY6KBB7</accession>
<dbReference type="EC" id="2.7.7.23" evidence="3"/>
<dbReference type="PANTHER" id="PTHR11952:SF2">
    <property type="entry name" value="LD24639P"/>
    <property type="match status" value="1"/>
</dbReference>
<protein>
    <recommendedName>
        <fullName evidence="3">UDP-N-acetylglucosamine diphosphorylase</fullName>
        <ecNumber evidence="3">2.7.7.23</ecNumber>
    </recommendedName>
</protein>
<dbReference type="PANTHER" id="PTHR11952">
    <property type="entry name" value="UDP- GLUCOSE PYROPHOSPHORYLASE"/>
    <property type="match status" value="1"/>
</dbReference>
<evidence type="ECO:0000256" key="3">
    <source>
        <dbReference type="ARBA" id="ARBA00012457"/>
    </source>
</evidence>
<evidence type="ECO:0000313" key="7">
    <source>
        <dbReference type="EMBL" id="UYV66010.1"/>
    </source>
</evidence>
<dbReference type="Pfam" id="PF01704">
    <property type="entry name" value="UDPGP"/>
    <property type="match status" value="1"/>
</dbReference>
<evidence type="ECO:0000256" key="2">
    <source>
        <dbReference type="ARBA" id="ARBA00010401"/>
    </source>
</evidence>
<comment type="similarity">
    <text evidence="2">Belongs to the UDPGP type 1 family.</text>
</comment>